<evidence type="ECO:0000313" key="2">
    <source>
        <dbReference type="EMBL" id="MCP2258128.1"/>
    </source>
</evidence>
<dbReference type="InterPro" id="IPR036390">
    <property type="entry name" value="WH_DNA-bd_sf"/>
</dbReference>
<dbReference type="Proteomes" id="UP001205311">
    <property type="component" value="Unassembled WGS sequence"/>
</dbReference>
<keyword evidence="3" id="KW-1185">Reference proteome</keyword>
<evidence type="ECO:0000313" key="3">
    <source>
        <dbReference type="Proteomes" id="UP001205311"/>
    </source>
</evidence>
<dbReference type="EMBL" id="JAMTCP010000007">
    <property type="protein sequence ID" value="MCP2258128.1"/>
    <property type="molecule type" value="Genomic_DNA"/>
</dbReference>
<dbReference type="GO" id="GO:0003677">
    <property type="term" value="F:DNA binding"/>
    <property type="evidence" value="ECO:0007669"/>
    <property type="project" value="UniProtKB-KW"/>
</dbReference>
<organism evidence="2 3">
    <name type="scientific">Streptoalloteichus tenebrarius (strain ATCC 17920 / DSM 40477 / JCM 4838 / CBS 697.72 / NBRC 16177 / NCIMB 11028 / NRRL B-12390 / A12253. 1 / ISP 5477)</name>
    <name type="common">Streptomyces tenebrarius</name>
    <dbReference type="NCBI Taxonomy" id="1933"/>
    <lineage>
        <taxon>Bacteria</taxon>
        <taxon>Bacillati</taxon>
        <taxon>Actinomycetota</taxon>
        <taxon>Actinomycetes</taxon>
        <taxon>Pseudonocardiales</taxon>
        <taxon>Pseudonocardiaceae</taxon>
        <taxon>Streptoalloteichus</taxon>
    </lineage>
</organism>
<feature type="domain" description="Transcription regulator PadR N-terminal" evidence="1">
    <location>
        <begin position="9"/>
        <end position="79"/>
    </location>
</feature>
<keyword evidence="2" id="KW-0238">DNA-binding</keyword>
<evidence type="ECO:0000259" key="1">
    <source>
        <dbReference type="Pfam" id="PF03551"/>
    </source>
</evidence>
<dbReference type="Pfam" id="PF03551">
    <property type="entry name" value="PadR"/>
    <property type="match status" value="1"/>
</dbReference>
<reference evidence="2 3" key="1">
    <citation type="submission" date="2022-06" db="EMBL/GenBank/DDBJ databases">
        <title>Genomic Encyclopedia of Archaeal and Bacterial Type Strains, Phase II (KMG-II): from individual species to whole genera.</title>
        <authorList>
            <person name="Goeker M."/>
        </authorList>
    </citation>
    <scope>NUCLEOTIDE SEQUENCE [LARGE SCALE GENOMIC DNA]</scope>
    <source>
        <strain evidence="2 3">DSM 40477</strain>
    </source>
</reference>
<comment type="caution">
    <text evidence="2">The sequence shown here is derived from an EMBL/GenBank/DDBJ whole genome shotgun (WGS) entry which is preliminary data.</text>
</comment>
<dbReference type="SUPFAM" id="SSF46785">
    <property type="entry name" value="Winged helix' DNA-binding domain"/>
    <property type="match status" value="1"/>
</dbReference>
<accession>A0ABT1HRM1</accession>
<dbReference type="Gene3D" id="1.10.10.10">
    <property type="entry name" value="Winged helix-like DNA-binding domain superfamily/Winged helix DNA-binding domain"/>
    <property type="match status" value="1"/>
</dbReference>
<gene>
    <name evidence="2" type="ORF">LX15_001822</name>
</gene>
<protein>
    <submittedName>
        <fullName evidence="2">DNA-binding transcriptional regulator, PadR family</fullName>
    </submittedName>
</protein>
<sequence>MDNPLVLPMLGLLAESPRHQYALLTELRARYAVLRAKTSTVYTLVRTLARHGLVTLDEAADTAERQEVRLTQAGLDELRRRVEAHLLDGDPNADPKFMIALAYLGALAPARAVELLRERARNLRADLRSVTDVLDRPDLRELHMIEAHFLASRLRHDAAWLTRLADRIETGDLEWPTPDQ</sequence>
<dbReference type="InterPro" id="IPR036388">
    <property type="entry name" value="WH-like_DNA-bd_sf"/>
</dbReference>
<proteinExistence type="predicted"/>
<name>A0ABT1HRM1_STRSD</name>
<dbReference type="InterPro" id="IPR005149">
    <property type="entry name" value="Tscrpt_reg_PadR_N"/>
</dbReference>